<organism evidence="1 2">
    <name type="scientific">Mycobacterium intracellulare subsp. chimaera</name>
    <dbReference type="NCBI Taxonomy" id="222805"/>
    <lineage>
        <taxon>Bacteria</taxon>
        <taxon>Bacillati</taxon>
        <taxon>Actinomycetota</taxon>
        <taxon>Actinomycetes</taxon>
        <taxon>Mycobacteriales</taxon>
        <taxon>Mycobacteriaceae</taxon>
        <taxon>Mycobacterium</taxon>
        <taxon>Mycobacterium avium complex (MAC)</taxon>
    </lineage>
</organism>
<keyword evidence="2" id="KW-1185">Reference proteome</keyword>
<dbReference type="EMBL" id="JASZZX010000033">
    <property type="protein sequence ID" value="MDM3929280.1"/>
    <property type="molecule type" value="Genomic_DNA"/>
</dbReference>
<gene>
    <name evidence="1" type="ORF">QRB35_25185</name>
</gene>
<reference evidence="1" key="1">
    <citation type="submission" date="2023-06" db="EMBL/GenBank/DDBJ databases">
        <title>Itaconate inhibition of nontuberculous mycobacteria.</title>
        <authorList>
            <person name="Breen P."/>
            <person name="Zimbric M."/>
            <person name="Caverly L."/>
        </authorList>
    </citation>
    <scope>NUCLEOTIDE SEQUENCE</scope>
    <source>
        <strain evidence="1">FLAC1071</strain>
    </source>
</reference>
<dbReference type="InterPro" id="IPR046214">
    <property type="entry name" value="DUF6247"/>
</dbReference>
<proteinExistence type="predicted"/>
<dbReference type="Proteomes" id="UP001529272">
    <property type="component" value="Unassembled WGS sequence"/>
</dbReference>
<dbReference type="Pfam" id="PF19760">
    <property type="entry name" value="DUF6247"/>
    <property type="match status" value="1"/>
</dbReference>
<comment type="caution">
    <text evidence="1">The sequence shown here is derived from an EMBL/GenBank/DDBJ whole genome shotgun (WGS) entry which is preliminary data.</text>
</comment>
<sequence length="106" mass="11720">MASFIKVERTGPAIRAALMEASPDEVPDFEAEFHIALAEADGDFDVSRIDRLIGRWWRIAHLRLNPIPEKELPRRNVLPPASCEERSLAAATSGFRTGDVVHTGLA</sequence>
<protein>
    <submittedName>
        <fullName evidence="1">DUF6247 family protein</fullName>
    </submittedName>
</protein>
<accession>A0ABT7P7Z6</accession>
<dbReference type="RefSeq" id="WP_289115445.1">
    <property type="nucleotide sequence ID" value="NZ_JASZZX010000033.1"/>
</dbReference>
<reference evidence="1" key="2">
    <citation type="submission" date="2023-06" db="EMBL/GenBank/DDBJ databases">
        <authorList>
            <person name="Spilker T."/>
        </authorList>
    </citation>
    <scope>NUCLEOTIDE SEQUENCE</scope>
    <source>
        <strain evidence="1">FLAC1071</strain>
    </source>
</reference>
<evidence type="ECO:0000313" key="1">
    <source>
        <dbReference type="EMBL" id="MDM3929280.1"/>
    </source>
</evidence>
<name>A0ABT7P7Z6_MYCIT</name>
<evidence type="ECO:0000313" key="2">
    <source>
        <dbReference type="Proteomes" id="UP001529272"/>
    </source>
</evidence>